<sequence length="265" mass="29639">MKSILLALLVSMSATPFLAGLESHISILEPVETTEIKSWSDASSGDVECRELADIANAFLCLTQTSDLLTRLMARASYFKEASPRGQLISAKNARFTESDQAHYVGHDTVAEFINAFYAKSAEKCAGDPELCVSPLEKELFEKVIKPLHERQVSDFAILAVEARGEGFISNVTHEILHARYYLSPAYRSVVTKFWNENVIPDDRDKIRVFLANTYNFDGPEGEALLINEFQAYTLEEGADKDVSGFARIERTYGVQLREALSRTR</sequence>
<dbReference type="Proteomes" id="UP000996601">
    <property type="component" value="Unassembled WGS sequence"/>
</dbReference>
<keyword evidence="1" id="KW-0732">Signal</keyword>
<keyword evidence="3" id="KW-1185">Reference proteome</keyword>
<protein>
    <submittedName>
        <fullName evidence="2">Uncharacterized protein</fullName>
    </submittedName>
</protein>
<evidence type="ECO:0000313" key="3">
    <source>
        <dbReference type="Proteomes" id="UP000996601"/>
    </source>
</evidence>
<feature type="signal peptide" evidence="1">
    <location>
        <begin position="1"/>
        <end position="19"/>
    </location>
</feature>
<reference evidence="2" key="1">
    <citation type="submission" date="2021-07" db="EMBL/GenBank/DDBJ databases">
        <title>Shinella sp. nov., a novel member of the genus Shinella from water.</title>
        <authorList>
            <person name="Deng Y."/>
        </authorList>
    </citation>
    <scope>NUCLEOTIDE SEQUENCE</scope>
    <source>
        <strain evidence="2">CPCC 100929</strain>
    </source>
</reference>
<accession>A0ABT1RBA0</accession>
<feature type="chain" id="PRO_5045291836" evidence="1">
    <location>
        <begin position="20"/>
        <end position="265"/>
    </location>
</feature>
<comment type="caution">
    <text evidence="2">The sequence shown here is derived from an EMBL/GenBank/DDBJ whole genome shotgun (WGS) entry which is preliminary data.</text>
</comment>
<gene>
    <name evidence="2" type="ORF">GB927_020650</name>
</gene>
<organism evidence="2 3">
    <name type="scientific">Shinella lacus</name>
    <dbReference type="NCBI Taxonomy" id="2654216"/>
    <lineage>
        <taxon>Bacteria</taxon>
        <taxon>Pseudomonadati</taxon>
        <taxon>Pseudomonadota</taxon>
        <taxon>Alphaproteobacteria</taxon>
        <taxon>Hyphomicrobiales</taxon>
        <taxon>Rhizobiaceae</taxon>
        <taxon>Shinella</taxon>
    </lineage>
</organism>
<evidence type="ECO:0000313" key="2">
    <source>
        <dbReference type="EMBL" id="MCQ4632468.1"/>
    </source>
</evidence>
<dbReference type="RefSeq" id="WP_256119106.1">
    <property type="nucleotide sequence ID" value="NZ_WHSB02000008.1"/>
</dbReference>
<name>A0ABT1RBA0_9HYPH</name>
<proteinExistence type="predicted"/>
<evidence type="ECO:0000256" key="1">
    <source>
        <dbReference type="SAM" id="SignalP"/>
    </source>
</evidence>
<dbReference type="EMBL" id="WHSB02000008">
    <property type="protein sequence ID" value="MCQ4632468.1"/>
    <property type="molecule type" value="Genomic_DNA"/>
</dbReference>